<evidence type="ECO:0000259" key="8">
    <source>
        <dbReference type="PROSITE" id="PS50048"/>
    </source>
</evidence>
<evidence type="ECO:0000256" key="5">
    <source>
        <dbReference type="ARBA" id="ARBA00023163"/>
    </source>
</evidence>
<keyword evidence="2" id="KW-0479">Metal-binding</keyword>
<dbReference type="GO" id="GO:0000981">
    <property type="term" value="F:DNA-binding transcription factor activity, RNA polymerase II-specific"/>
    <property type="evidence" value="ECO:0007669"/>
    <property type="project" value="InterPro"/>
</dbReference>
<evidence type="ECO:0000313" key="10">
    <source>
        <dbReference type="Proteomes" id="UP000184188"/>
    </source>
</evidence>
<proteinExistence type="predicted"/>
<dbReference type="AlphaFoldDB" id="A0A1L9ST35"/>
<feature type="region of interest" description="Disordered" evidence="7">
    <location>
        <begin position="65"/>
        <end position="95"/>
    </location>
</feature>
<accession>A0A1L9ST35</accession>
<dbReference type="Proteomes" id="UP000184188">
    <property type="component" value="Unassembled WGS sequence"/>
</dbReference>
<dbReference type="GO" id="GO:0045944">
    <property type="term" value="P:positive regulation of transcription by RNA polymerase II"/>
    <property type="evidence" value="ECO:0007669"/>
    <property type="project" value="TreeGrafter"/>
</dbReference>
<sequence>MNGKTPRRAANACQRCRARKVRCSGMHPCDKCQQRRLECHFQEDKKIAVSEELFLSMKRKLDEFQRQSSPASAKRLRASEQSSESAAHSRPSETRFESNLLVAPRYLKNTGRQRAWLCLGPTSTWSFSRRVLSIIRDRLNPDNTSPIPLAVDGDAYQLHWDQARANDPPDLSGLPSLEYAIYMLKTVQFHLNPLWHLIDEDEFVRNLHEFYSNAPVKAIEARIWYVQFLVVLAFGEAILTPVRTGTNLSSWTRFFTRAMALLPDITALWHDPILAVELLALVALYFHSIDLRDSAYCYIGHAMRIALVEGFHRALPVEQLGERHVERCNKIWWTVYILDRKFSALIGAPNAVNDEDMTATPWDIRICSQEAAAVSLHVKISQVISRALNTVYAVDGKLGGIFLGRVRSVLHEMTGFTRQLEEVFAHRFHSSVETLSGVATRLKLACHQCIIVTVRPLVLSLLWERLACFNDDETLGQLSSPVRTLIHACVESATKSLRLLIALREHNILESFLPFDLENAFSASFILTLVAAILPAALPDQTYRDMGFSVLDEMIARGSRVAQLRKSEIELLEDLARPLRQAQEQPPAHGEGAQQQQHLHLATPLRSSSNPSPFVEMLDHPVPSSANSVPDEEMLFDWRYFGLSLNQMLSAANELNASTTGDELQDLWLWSDQ</sequence>
<dbReference type="GO" id="GO:0008270">
    <property type="term" value="F:zinc ion binding"/>
    <property type="evidence" value="ECO:0007669"/>
    <property type="project" value="InterPro"/>
</dbReference>
<dbReference type="RefSeq" id="XP_022584870.1">
    <property type="nucleotide sequence ID" value="XM_022725515.1"/>
</dbReference>
<evidence type="ECO:0000313" key="9">
    <source>
        <dbReference type="EMBL" id="OJJ50360.1"/>
    </source>
</evidence>
<dbReference type="PANTHER" id="PTHR47540">
    <property type="entry name" value="THIAMINE REPRESSIBLE GENES REGULATORY PROTEIN THI5"/>
    <property type="match status" value="1"/>
</dbReference>
<feature type="region of interest" description="Disordered" evidence="7">
    <location>
        <begin position="581"/>
        <end position="600"/>
    </location>
</feature>
<evidence type="ECO:0000256" key="2">
    <source>
        <dbReference type="ARBA" id="ARBA00022723"/>
    </source>
</evidence>
<feature type="domain" description="Zn(2)-C6 fungal-type" evidence="8">
    <location>
        <begin position="12"/>
        <end position="41"/>
    </location>
</feature>
<dbReference type="EMBL" id="KV878337">
    <property type="protein sequence ID" value="OJJ50360.1"/>
    <property type="molecule type" value="Genomic_DNA"/>
</dbReference>
<dbReference type="STRING" id="1073090.A0A1L9ST35"/>
<keyword evidence="10" id="KW-1185">Reference proteome</keyword>
<dbReference type="VEuPathDB" id="FungiDB:ASPZODRAFT_149702"/>
<name>A0A1L9ST35_9EURO</name>
<dbReference type="CDD" id="cd00067">
    <property type="entry name" value="GAL4"/>
    <property type="match status" value="1"/>
</dbReference>
<dbReference type="PANTHER" id="PTHR47540:SF6">
    <property type="entry name" value="ZN(II)2CYS6 TRANSCRIPTION FACTOR (EUROFUNG)"/>
    <property type="match status" value="1"/>
</dbReference>
<evidence type="ECO:0000256" key="7">
    <source>
        <dbReference type="SAM" id="MobiDB-lite"/>
    </source>
</evidence>
<keyword evidence="3" id="KW-0805">Transcription regulation</keyword>
<dbReference type="PROSITE" id="PS50048">
    <property type="entry name" value="ZN2_CY6_FUNGAL_2"/>
    <property type="match status" value="1"/>
</dbReference>
<evidence type="ECO:0000256" key="3">
    <source>
        <dbReference type="ARBA" id="ARBA00023015"/>
    </source>
</evidence>
<protein>
    <recommendedName>
        <fullName evidence="8">Zn(2)-C6 fungal-type domain-containing protein</fullName>
    </recommendedName>
</protein>
<dbReference type="Pfam" id="PF04082">
    <property type="entry name" value="Fungal_trans"/>
    <property type="match status" value="1"/>
</dbReference>
<gene>
    <name evidence="9" type="ORF">ASPZODRAFT_149702</name>
</gene>
<dbReference type="InterPro" id="IPR036864">
    <property type="entry name" value="Zn2-C6_fun-type_DNA-bd_sf"/>
</dbReference>
<dbReference type="InterPro" id="IPR001138">
    <property type="entry name" value="Zn2Cys6_DnaBD"/>
</dbReference>
<dbReference type="CDD" id="cd12148">
    <property type="entry name" value="fungal_TF_MHR"/>
    <property type="match status" value="1"/>
</dbReference>
<dbReference type="GO" id="GO:0043565">
    <property type="term" value="F:sequence-specific DNA binding"/>
    <property type="evidence" value="ECO:0007669"/>
    <property type="project" value="TreeGrafter"/>
</dbReference>
<dbReference type="InterPro" id="IPR051711">
    <property type="entry name" value="Stress_Response_Reg"/>
</dbReference>
<dbReference type="Pfam" id="PF00172">
    <property type="entry name" value="Zn_clus"/>
    <property type="match status" value="1"/>
</dbReference>
<evidence type="ECO:0000256" key="1">
    <source>
        <dbReference type="ARBA" id="ARBA00004123"/>
    </source>
</evidence>
<dbReference type="InterPro" id="IPR007219">
    <property type="entry name" value="XnlR_reg_dom"/>
</dbReference>
<evidence type="ECO:0000256" key="4">
    <source>
        <dbReference type="ARBA" id="ARBA00023125"/>
    </source>
</evidence>
<dbReference type="SMART" id="SM00066">
    <property type="entry name" value="GAL4"/>
    <property type="match status" value="1"/>
</dbReference>
<reference evidence="10" key="1">
    <citation type="journal article" date="2017" name="Genome Biol.">
        <title>Comparative genomics reveals high biological diversity and specific adaptations in the industrially and medically important fungal genus Aspergillus.</title>
        <authorList>
            <person name="de Vries R.P."/>
            <person name="Riley R."/>
            <person name="Wiebenga A."/>
            <person name="Aguilar-Osorio G."/>
            <person name="Amillis S."/>
            <person name="Uchima C.A."/>
            <person name="Anderluh G."/>
            <person name="Asadollahi M."/>
            <person name="Askin M."/>
            <person name="Barry K."/>
            <person name="Battaglia E."/>
            <person name="Bayram O."/>
            <person name="Benocci T."/>
            <person name="Braus-Stromeyer S.A."/>
            <person name="Caldana C."/>
            <person name="Canovas D."/>
            <person name="Cerqueira G.C."/>
            <person name="Chen F."/>
            <person name="Chen W."/>
            <person name="Choi C."/>
            <person name="Clum A."/>
            <person name="Dos Santos R.A."/>
            <person name="Damasio A.R."/>
            <person name="Diallinas G."/>
            <person name="Emri T."/>
            <person name="Fekete E."/>
            <person name="Flipphi M."/>
            <person name="Freyberg S."/>
            <person name="Gallo A."/>
            <person name="Gournas C."/>
            <person name="Habgood R."/>
            <person name="Hainaut M."/>
            <person name="Harispe M.L."/>
            <person name="Henrissat B."/>
            <person name="Hilden K.S."/>
            <person name="Hope R."/>
            <person name="Hossain A."/>
            <person name="Karabika E."/>
            <person name="Karaffa L."/>
            <person name="Karanyi Z."/>
            <person name="Krasevec N."/>
            <person name="Kuo A."/>
            <person name="Kusch H."/>
            <person name="LaButti K."/>
            <person name="Lagendijk E.L."/>
            <person name="Lapidus A."/>
            <person name="Levasseur A."/>
            <person name="Lindquist E."/>
            <person name="Lipzen A."/>
            <person name="Logrieco A.F."/>
            <person name="MacCabe A."/>
            <person name="Maekelae M.R."/>
            <person name="Malavazi I."/>
            <person name="Melin P."/>
            <person name="Meyer V."/>
            <person name="Mielnichuk N."/>
            <person name="Miskei M."/>
            <person name="Molnar A.P."/>
            <person name="Mule G."/>
            <person name="Ngan C.Y."/>
            <person name="Orejas M."/>
            <person name="Orosz E."/>
            <person name="Ouedraogo J.P."/>
            <person name="Overkamp K.M."/>
            <person name="Park H.-S."/>
            <person name="Perrone G."/>
            <person name="Piumi F."/>
            <person name="Punt P.J."/>
            <person name="Ram A.F."/>
            <person name="Ramon A."/>
            <person name="Rauscher S."/>
            <person name="Record E."/>
            <person name="Riano-Pachon D.M."/>
            <person name="Robert V."/>
            <person name="Roehrig J."/>
            <person name="Ruller R."/>
            <person name="Salamov A."/>
            <person name="Salih N.S."/>
            <person name="Samson R.A."/>
            <person name="Sandor E."/>
            <person name="Sanguinetti M."/>
            <person name="Schuetze T."/>
            <person name="Sepcic K."/>
            <person name="Shelest E."/>
            <person name="Sherlock G."/>
            <person name="Sophianopoulou V."/>
            <person name="Squina F.M."/>
            <person name="Sun H."/>
            <person name="Susca A."/>
            <person name="Todd R.B."/>
            <person name="Tsang A."/>
            <person name="Unkles S.E."/>
            <person name="van de Wiele N."/>
            <person name="van Rossen-Uffink D."/>
            <person name="Oliveira J.V."/>
            <person name="Vesth T.C."/>
            <person name="Visser J."/>
            <person name="Yu J.-H."/>
            <person name="Zhou M."/>
            <person name="Andersen M.R."/>
            <person name="Archer D.B."/>
            <person name="Baker S.E."/>
            <person name="Benoit I."/>
            <person name="Brakhage A.A."/>
            <person name="Braus G.H."/>
            <person name="Fischer R."/>
            <person name="Frisvad J.C."/>
            <person name="Goldman G.H."/>
            <person name="Houbraken J."/>
            <person name="Oakley B."/>
            <person name="Pocsi I."/>
            <person name="Scazzocchio C."/>
            <person name="Seiboth B."/>
            <person name="vanKuyk P.A."/>
            <person name="Wortman J."/>
            <person name="Dyer P.S."/>
            <person name="Grigoriev I.V."/>
        </authorList>
    </citation>
    <scope>NUCLEOTIDE SEQUENCE [LARGE SCALE GENOMIC DNA]</scope>
    <source>
        <strain evidence="10">CBS 506.65</strain>
    </source>
</reference>
<dbReference type="OrthoDB" id="3548654at2759"/>
<keyword evidence="4" id="KW-0238">DNA-binding</keyword>
<evidence type="ECO:0000256" key="6">
    <source>
        <dbReference type="ARBA" id="ARBA00023242"/>
    </source>
</evidence>
<keyword evidence="5" id="KW-0804">Transcription</keyword>
<dbReference type="SMART" id="SM00906">
    <property type="entry name" value="Fungal_trans"/>
    <property type="match status" value="1"/>
</dbReference>
<keyword evidence="6" id="KW-0539">Nucleus</keyword>
<comment type="subcellular location">
    <subcellularLocation>
        <location evidence="1">Nucleus</location>
    </subcellularLocation>
</comment>
<organism evidence="9 10">
    <name type="scientific">Penicilliopsis zonata CBS 506.65</name>
    <dbReference type="NCBI Taxonomy" id="1073090"/>
    <lineage>
        <taxon>Eukaryota</taxon>
        <taxon>Fungi</taxon>
        <taxon>Dikarya</taxon>
        <taxon>Ascomycota</taxon>
        <taxon>Pezizomycotina</taxon>
        <taxon>Eurotiomycetes</taxon>
        <taxon>Eurotiomycetidae</taxon>
        <taxon>Eurotiales</taxon>
        <taxon>Aspergillaceae</taxon>
        <taxon>Penicilliopsis</taxon>
    </lineage>
</organism>
<dbReference type="Gene3D" id="4.10.240.10">
    <property type="entry name" value="Zn(2)-C6 fungal-type DNA-binding domain"/>
    <property type="match status" value="1"/>
</dbReference>
<dbReference type="GO" id="GO:0006351">
    <property type="term" value="P:DNA-templated transcription"/>
    <property type="evidence" value="ECO:0007669"/>
    <property type="project" value="InterPro"/>
</dbReference>
<feature type="compositionally biased region" description="Low complexity" evidence="7">
    <location>
        <begin position="79"/>
        <end position="89"/>
    </location>
</feature>
<dbReference type="PROSITE" id="PS00463">
    <property type="entry name" value="ZN2_CY6_FUNGAL_1"/>
    <property type="match status" value="1"/>
</dbReference>
<dbReference type="SUPFAM" id="SSF57701">
    <property type="entry name" value="Zn2/Cys6 DNA-binding domain"/>
    <property type="match status" value="1"/>
</dbReference>
<dbReference type="GO" id="GO:0005634">
    <property type="term" value="C:nucleus"/>
    <property type="evidence" value="ECO:0007669"/>
    <property type="project" value="UniProtKB-SubCell"/>
</dbReference>
<dbReference type="GeneID" id="34611980"/>